<dbReference type="PROSITE" id="PS50893">
    <property type="entry name" value="ABC_TRANSPORTER_2"/>
    <property type="match status" value="2"/>
</dbReference>
<feature type="domain" description="ABC transporter" evidence="12">
    <location>
        <begin position="912"/>
        <end position="1154"/>
    </location>
</feature>
<feature type="domain" description="ABC transporter" evidence="12">
    <location>
        <begin position="130"/>
        <end position="404"/>
    </location>
</feature>
<feature type="transmembrane region" description="Helical" evidence="11">
    <location>
        <begin position="499"/>
        <end position="522"/>
    </location>
</feature>
<feature type="transmembrane region" description="Helical" evidence="11">
    <location>
        <begin position="534"/>
        <end position="556"/>
    </location>
</feature>
<feature type="transmembrane region" description="Helical" evidence="11">
    <location>
        <begin position="1388"/>
        <end position="1410"/>
    </location>
</feature>
<keyword evidence="9 11" id="KW-0472">Membrane</keyword>
<dbReference type="Pfam" id="PF19055">
    <property type="entry name" value="ABC2_membrane_7"/>
    <property type="match status" value="2"/>
</dbReference>
<evidence type="ECO:0000256" key="1">
    <source>
        <dbReference type="ARBA" id="ARBA00004141"/>
    </source>
</evidence>
<name>A0AAW1NNS7_9CHLO</name>
<dbReference type="InterPro" id="IPR013581">
    <property type="entry name" value="PDR_assoc"/>
</dbReference>
<feature type="transmembrane region" description="Helical" evidence="11">
    <location>
        <begin position="732"/>
        <end position="756"/>
    </location>
</feature>
<evidence type="ECO:0000256" key="6">
    <source>
        <dbReference type="ARBA" id="ARBA00022741"/>
    </source>
</evidence>
<evidence type="ECO:0000256" key="4">
    <source>
        <dbReference type="ARBA" id="ARBA00022692"/>
    </source>
</evidence>
<proteinExistence type="inferred from homology"/>
<dbReference type="CDD" id="cd03232">
    <property type="entry name" value="ABCG_PDR_domain2"/>
    <property type="match status" value="1"/>
</dbReference>
<organism evidence="13 14">
    <name type="scientific">Symbiochloris irregularis</name>
    <dbReference type="NCBI Taxonomy" id="706552"/>
    <lineage>
        <taxon>Eukaryota</taxon>
        <taxon>Viridiplantae</taxon>
        <taxon>Chlorophyta</taxon>
        <taxon>core chlorophytes</taxon>
        <taxon>Trebouxiophyceae</taxon>
        <taxon>Trebouxiales</taxon>
        <taxon>Trebouxiaceae</taxon>
        <taxon>Symbiochloris</taxon>
    </lineage>
</organism>
<evidence type="ECO:0000256" key="11">
    <source>
        <dbReference type="SAM" id="Phobius"/>
    </source>
</evidence>
<dbReference type="SUPFAM" id="SSF52540">
    <property type="entry name" value="P-loop containing nucleoside triphosphate hydrolases"/>
    <property type="match status" value="2"/>
</dbReference>
<gene>
    <name evidence="13" type="ORF">WJX73_004447</name>
</gene>
<feature type="transmembrane region" description="Helical" evidence="11">
    <location>
        <begin position="1280"/>
        <end position="1303"/>
    </location>
</feature>
<dbReference type="Pfam" id="PF08370">
    <property type="entry name" value="PDR_assoc"/>
    <property type="match status" value="1"/>
</dbReference>
<sequence length="1502" mass="167638">MQAHGRNDTDFHAIRRNALSKIPESERRTALVLPPEESEQEPRVVDMRNMRNLERKDRKHIAAKALNTEDQSHEHLLRLTAQRMDKAGIQQSRVEVRFENLNVETEIFVGARNLPSVANSYRNIFETYLVKLKLLRDPKRQFIILDNLSGVLPAGRMCLLLGPPGSGKSVLLQTLAGKSRSDSGLKVTGNISYNGHTFKEFCPERTAGYVDQQDTHLAELTVRETFDFGSRCQGAGNRPDELKRLLEAEGDDPEDLDPHLDAFMKLQTLEGKREAVTTEYILRVLGLDVCADTPVGSAMIRGISGGQKRRVTSGEVLVGPRKTLFMDEISSGLDSSTTFQIVKAMGDFTHLSQATILMSLLQPAPEVYDLFDDIMLLSDGIMAYHGPREGVVPFFSSLGFRCPTRKGVPDFLQEVTSRKDQEQYWTSQTKPWSFVPGDAFAAALAESEYGKATGARLAQPFDREDPVAKKSLVQEHYHLLGLAAFKALMRREATLVQRLAFVYVFKAVQSAIVAIIVATLFLRTHIHPNNLQDAQLLSGMLFFSLLQTFFSGIAEMTFTIERLPSFFKQRENRFFPVWAYVIPTTIVRLPVSFVETLSWTVITYFSVNLAPTPGRVFVFWLILLLTHFMAVTLFRCIGHVARSIVVANACGSLALLAMMMVGGFVLTKSQIHPWVIWLFWIDPLQWGQRAVLINEFTAPRWSHIDAPAGGYPPGTTLGQAQLQNRNFPDHYWWIWISVGALLIAIGLFHIIILLAVKFLGPYGRPSPSISEEGIKERAYSLHGAKGLADQGVTVDIEEELSKSRKVRSQRNLALSKAGESMRRRTSDGASRKSLGGASRKVMDGGASQKSMAGNQEGLKGLPEEDGHATAVVNPSFKEPQVESGMVLPFQQMTMTFNDVRYWVNCPPEMASQNLPNVNEKNGKKMLELLRGISGAFRPGILTCLMGVSGAGKTTLMDVLSGRKTSGIIEGDIRINGHPKVHETFARVSGYCEQFDIHSPQTTVVEALLFSAELRFEKGVEKATIHNFVEEVMELVELHPLRDALVGKPGLSGLSVEQRKRLTIAVELVANPSIVFMDEPTSGLDARAAAIVMRTVRNITTTGRTIVATIHQPSIDVFESFDEMLLLKRGGQTIYAGHLGKESTHLISYFEGVDGVQPIPEGLNPATWMLEVTMPGNEERLGVDFAQIYAGSSLSSETAKIIAQHEQPSPDVPALSFDTVYARSWWEQYLICCRKFNITYWRTPEYNGTRFSFAIAVALIFGAVFWHLGNKTGTEQQVYNTLGALLTATLFMGILNSIFVQPVVDAERTVFYRERAAGMYDVGPWYLAMATLEAAYLLVQVVLYVCILYFMADFQHDAGKFFYFMLFSLQCFLFFTYFGIACVALTPNLLVAAILSGAFYGLFNLFAGFVIPRPNFPGWYLWGYYLNPVTWTLYGLVVSNVGDLDNTVSLSSGGEKNFKAFLYDTFQYKHDMVGYVVLIMFGFVAVFWCLGAFAFKKLNFQKR</sequence>
<keyword evidence="6" id="KW-0547">Nucleotide-binding</keyword>
<feature type="transmembrane region" description="Helical" evidence="11">
    <location>
        <begin position="1324"/>
        <end position="1349"/>
    </location>
</feature>
<feature type="transmembrane region" description="Helical" evidence="11">
    <location>
        <begin position="1361"/>
        <end position="1381"/>
    </location>
</feature>
<dbReference type="FunFam" id="3.40.50.300:FF:000059">
    <property type="entry name" value="ABC transporter G family member 40"/>
    <property type="match status" value="1"/>
</dbReference>
<evidence type="ECO:0000256" key="9">
    <source>
        <dbReference type="ARBA" id="ARBA00023136"/>
    </source>
</evidence>
<accession>A0AAW1NNS7</accession>
<feature type="transmembrane region" description="Helical" evidence="11">
    <location>
        <begin position="1471"/>
        <end position="1494"/>
    </location>
</feature>
<evidence type="ECO:0000256" key="2">
    <source>
        <dbReference type="ARBA" id="ARBA00006012"/>
    </source>
</evidence>
<dbReference type="PANTHER" id="PTHR19241">
    <property type="entry name" value="ATP-BINDING CASSETTE TRANSPORTER"/>
    <property type="match status" value="1"/>
</dbReference>
<keyword evidence="8 11" id="KW-1133">Transmembrane helix</keyword>
<dbReference type="GO" id="GO:0071944">
    <property type="term" value="C:cell periphery"/>
    <property type="evidence" value="ECO:0007669"/>
    <property type="project" value="UniProtKB-ARBA"/>
</dbReference>
<keyword evidence="4 11" id="KW-0812">Transmembrane</keyword>
<dbReference type="InterPro" id="IPR034003">
    <property type="entry name" value="ABCG_PDR_2"/>
</dbReference>
<comment type="caution">
    <text evidence="13">The sequence shown here is derived from an EMBL/GenBank/DDBJ whole genome shotgun (WGS) entry which is preliminary data.</text>
</comment>
<feature type="transmembrane region" description="Helical" evidence="11">
    <location>
        <begin position="644"/>
        <end position="666"/>
    </location>
</feature>
<dbReference type="Pfam" id="PF00005">
    <property type="entry name" value="ABC_tran"/>
    <property type="match status" value="2"/>
</dbReference>
<dbReference type="Gene3D" id="3.40.50.300">
    <property type="entry name" value="P-loop containing nucleotide triphosphate hydrolases"/>
    <property type="match status" value="2"/>
</dbReference>
<evidence type="ECO:0000313" key="14">
    <source>
        <dbReference type="Proteomes" id="UP001465755"/>
    </source>
</evidence>
<dbReference type="FunFam" id="3.40.50.300:FF:000179">
    <property type="entry name" value="ABC transporter G family member 34"/>
    <property type="match status" value="1"/>
</dbReference>
<evidence type="ECO:0000256" key="8">
    <source>
        <dbReference type="ARBA" id="ARBA00022989"/>
    </source>
</evidence>
<keyword evidence="3" id="KW-0813">Transport</keyword>
<evidence type="ECO:0000256" key="7">
    <source>
        <dbReference type="ARBA" id="ARBA00022840"/>
    </source>
</evidence>
<dbReference type="GO" id="GO:0005524">
    <property type="term" value="F:ATP binding"/>
    <property type="evidence" value="ECO:0007669"/>
    <property type="project" value="UniProtKB-KW"/>
</dbReference>
<keyword evidence="14" id="KW-1185">Reference proteome</keyword>
<dbReference type="SMART" id="SM00382">
    <property type="entry name" value="AAA"/>
    <property type="match status" value="2"/>
</dbReference>
<evidence type="ECO:0000256" key="5">
    <source>
        <dbReference type="ARBA" id="ARBA00022737"/>
    </source>
</evidence>
<feature type="compositionally biased region" description="Basic and acidic residues" evidence="10">
    <location>
        <begin position="819"/>
        <end position="830"/>
    </location>
</feature>
<evidence type="ECO:0000259" key="12">
    <source>
        <dbReference type="PROSITE" id="PS50893"/>
    </source>
</evidence>
<dbReference type="InterPro" id="IPR003593">
    <property type="entry name" value="AAA+_ATPase"/>
</dbReference>
<dbReference type="InterPro" id="IPR027417">
    <property type="entry name" value="P-loop_NTPase"/>
</dbReference>
<evidence type="ECO:0000256" key="3">
    <source>
        <dbReference type="ARBA" id="ARBA00022448"/>
    </source>
</evidence>
<protein>
    <recommendedName>
        <fullName evidence="12">ABC transporter domain-containing protein</fullName>
    </recommendedName>
</protein>
<dbReference type="InterPro" id="IPR043926">
    <property type="entry name" value="ABCG_dom"/>
</dbReference>
<keyword evidence="7" id="KW-0067">ATP-binding</keyword>
<dbReference type="GO" id="GO:0140359">
    <property type="term" value="F:ABC-type transporter activity"/>
    <property type="evidence" value="ECO:0007669"/>
    <property type="project" value="InterPro"/>
</dbReference>
<reference evidence="13 14" key="1">
    <citation type="journal article" date="2024" name="Nat. Commun.">
        <title>Phylogenomics reveals the evolutionary origins of lichenization in chlorophyte algae.</title>
        <authorList>
            <person name="Puginier C."/>
            <person name="Libourel C."/>
            <person name="Otte J."/>
            <person name="Skaloud P."/>
            <person name="Haon M."/>
            <person name="Grisel S."/>
            <person name="Petersen M."/>
            <person name="Berrin J.G."/>
            <person name="Delaux P.M."/>
            <person name="Dal Grande F."/>
            <person name="Keller J."/>
        </authorList>
    </citation>
    <scope>NUCLEOTIDE SEQUENCE [LARGE SCALE GENOMIC DNA]</scope>
    <source>
        <strain evidence="13 14">SAG 2036</strain>
    </source>
</reference>
<keyword evidence="5" id="KW-0677">Repeat</keyword>
<dbReference type="InterPro" id="IPR013525">
    <property type="entry name" value="ABC2_TM"/>
</dbReference>
<evidence type="ECO:0000313" key="13">
    <source>
        <dbReference type="EMBL" id="KAK9788281.1"/>
    </source>
</evidence>
<dbReference type="GO" id="GO:0016887">
    <property type="term" value="F:ATP hydrolysis activity"/>
    <property type="evidence" value="ECO:0007669"/>
    <property type="project" value="InterPro"/>
</dbReference>
<comment type="similarity">
    <text evidence="2">Belongs to the ABC transporter superfamily. ABCG family. PDR (TC 3.A.1.205) subfamily.</text>
</comment>
<comment type="subcellular location">
    <subcellularLocation>
        <location evidence="1">Membrane</location>
        <topology evidence="1">Multi-pass membrane protein</topology>
    </subcellularLocation>
</comment>
<feature type="region of interest" description="Disordered" evidence="10">
    <location>
        <begin position="807"/>
        <end position="866"/>
    </location>
</feature>
<dbReference type="EMBL" id="JALJOQ010000231">
    <property type="protein sequence ID" value="KAK9788281.1"/>
    <property type="molecule type" value="Genomic_DNA"/>
</dbReference>
<dbReference type="GO" id="GO:0016020">
    <property type="term" value="C:membrane"/>
    <property type="evidence" value="ECO:0007669"/>
    <property type="project" value="UniProtKB-SubCell"/>
</dbReference>
<feature type="transmembrane region" description="Helical" evidence="11">
    <location>
        <begin position="577"/>
        <end position="605"/>
    </location>
</feature>
<feature type="transmembrane region" description="Helical" evidence="11">
    <location>
        <begin position="1250"/>
        <end position="1268"/>
    </location>
</feature>
<dbReference type="Pfam" id="PF01061">
    <property type="entry name" value="ABC2_membrane"/>
    <property type="match status" value="2"/>
</dbReference>
<dbReference type="InterPro" id="IPR003439">
    <property type="entry name" value="ABC_transporter-like_ATP-bd"/>
</dbReference>
<dbReference type="Proteomes" id="UP001465755">
    <property type="component" value="Unassembled WGS sequence"/>
</dbReference>
<feature type="transmembrane region" description="Helical" evidence="11">
    <location>
        <begin position="617"/>
        <end position="637"/>
    </location>
</feature>
<evidence type="ECO:0000256" key="10">
    <source>
        <dbReference type="SAM" id="MobiDB-lite"/>
    </source>
</evidence>